<dbReference type="Proteomes" id="UP000245489">
    <property type="component" value="Unassembled WGS sequence"/>
</dbReference>
<feature type="transmembrane region" description="Helical" evidence="1">
    <location>
        <begin position="12"/>
        <end position="28"/>
    </location>
</feature>
<organism evidence="2 3">
    <name type="scientific">Arcicella aurantiaca</name>
    <dbReference type="NCBI Taxonomy" id="591202"/>
    <lineage>
        <taxon>Bacteria</taxon>
        <taxon>Pseudomonadati</taxon>
        <taxon>Bacteroidota</taxon>
        <taxon>Cytophagia</taxon>
        <taxon>Cytophagales</taxon>
        <taxon>Flectobacillaceae</taxon>
        <taxon>Arcicella</taxon>
    </lineage>
</organism>
<accession>A0A316F1C1</accession>
<reference evidence="2 3" key="1">
    <citation type="submission" date="2018-05" db="EMBL/GenBank/DDBJ databases">
        <title>Genomic Encyclopedia of Archaeal and Bacterial Type Strains, Phase II (KMG-II): from individual species to whole genera.</title>
        <authorList>
            <person name="Goeker M."/>
        </authorList>
    </citation>
    <scope>NUCLEOTIDE SEQUENCE [LARGE SCALE GENOMIC DNA]</scope>
    <source>
        <strain evidence="2 3">DSM 22214</strain>
    </source>
</reference>
<protein>
    <submittedName>
        <fullName evidence="2">Attachment p12 family protein</fullName>
    </submittedName>
</protein>
<comment type="caution">
    <text evidence="2">The sequence shown here is derived from an EMBL/GenBank/DDBJ whole genome shotgun (WGS) entry which is preliminary data.</text>
</comment>
<keyword evidence="1" id="KW-0812">Transmembrane</keyword>
<dbReference type="AlphaFoldDB" id="A0A316F1C1"/>
<keyword evidence="3" id="KW-1185">Reference proteome</keyword>
<evidence type="ECO:0000256" key="1">
    <source>
        <dbReference type="SAM" id="Phobius"/>
    </source>
</evidence>
<evidence type="ECO:0000313" key="2">
    <source>
        <dbReference type="EMBL" id="PWK29429.1"/>
    </source>
</evidence>
<dbReference type="EMBL" id="QGGO01000001">
    <property type="protein sequence ID" value="PWK29429.1"/>
    <property type="molecule type" value="Genomic_DNA"/>
</dbReference>
<dbReference type="Pfam" id="PF12669">
    <property type="entry name" value="FeoB_associated"/>
    <property type="match status" value="1"/>
</dbReference>
<keyword evidence="1" id="KW-0472">Membrane</keyword>
<sequence>MLLLRNKMENIIIGLIFLSAIAYLGNIVRKNFSFNDKAGCAKGCGSCGAIDFEKIAAEIESKR</sequence>
<gene>
    <name evidence="2" type="ORF">LV89_00269</name>
</gene>
<proteinExistence type="predicted"/>
<keyword evidence="1" id="KW-1133">Transmembrane helix</keyword>
<name>A0A316F1C1_9BACT</name>
<evidence type="ECO:0000313" key="3">
    <source>
        <dbReference type="Proteomes" id="UP000245489"/>
    </source>
</evidence>